<dbReference type="OrthoDB" id="5588650at2"/>
<dbReference type="STRING" id="1122198.SAMN02745729_107142"/>
<keyword evidence="1" id="KW-1133">Transmembrane helix</keyword>
<keyword evidence="3" id="KW-1185">Reference proteome</keyword>
<feature type="transmembrane region" description="Helical" evidence="1">
    <location>
        <begin position="43"/>
        <end position="63"/>
    </location>
</feature>
<name>A0A1H4E3F6_9GAMM</name>
<reference evidence="3" key="1">
    <citation type="submission" date="2016-10" db="EMBL/GenBank/DDBJ databases">
        <authorList>
            <person name="Varghese N."/>
            <person name="Submissions S."/>
        </authorList>
    </citation>
    <scope>NUCLEOTIDE SEQUENCE [LARGE SCALE GENOMIC DNA]</scope>
    <source>
        <strain evidence="3">DSM 11526</strain>
    </source>
</reference>
<feature type="transmembrane region" description="Helical" evidence="1">
    <location>
        <begin position="69"/>
        <end position="89"/>
    </location>
</feature>
<feature type="transmembrane region" description="Helical" evidence="1">
    <location>
        <begin position="12"/>
        <end position="31"/>
    </location>
</feature>
<organism evidence="2 3">
    <name type="scientific">Marinobacterium iners DSM 11526</name>
    <dbReference type="NCBI Taxonomy" id="1122198"/>
    <lineage>
        <taxon>Bacteria</taxon>
        <taxon>Pseudomonadati</taxon>
        <taxon>Pseudomonadota</taxon>
        <taxon>Gammaproteobacteria</taxon>
        <taxon>Oceanospirillales</taxon>
        <taxon>Oceanospirillaceae</taxon>
        <taxon>Marinobacterium</taxon>
    </lineage>
</organism>
<sequence length="128" mass="14126">MNTYLMLKHAHLTMVGLSIILFMLRAALMLVWPKALNARWLKIFPHVIDTLLLVSAIGLMLVLSQYPLTHHWLTAKILGLVGYIGFGTVALKRGKTMKTRLLALVAALLCLGYILAVALTRSASLGLF</sequence>
<evidence type="ECO:0000256" key="1">
    <source>
        <dbReference type="SAM" id="Phobius"/>
    </source>
</evidence>
<gene>
    <name evidence="2" type="ORF">SAMN02745729_107142</name>
</gene>
<dbReference type="PIRSF" id="PIRSF005610">
    <property type="entry name" value="SirB"/>
    <property type="match status" value="1"/>
</dbReference>
<dbReference type="RefSeq" id="WP_091826443.1">
    <property type="nucleotide sequence ID" value="NZ_FNRJ01000007.1"/>
</dbReference>
<evidence type="ECO:0000313" key="3">
    <source>
        <dbReference type="Proteomes" id="UP000242469"/>
    </source>
</evidence>
<dbReference type="Proteomes" id="UP000242469">
    <property type="component" value="Unassembled WGS sequence"/>
</dbReference>
<feature type="transmembrane region" description="Helical" evidence="1">
    <location>
        <begin position="101"/>
        <end position="119"/>
    </location>
</feature>
<dbReference type="InterPro" id="IPR007360">
    <property type="entry name" value="SirB"/>
</dbReference>
<dbReference type="Pfam" id="PF04247">
    <property type="entry name" value="SirB"/>
    <property type="match status" value="1"/>
</dbReference>
<dbReference type="PANTHER" id="PTHR39594:SF1">
    <property type="entry name" value="PROTEIN YCHQ"/>
    <property type="match status" value="1"/>
</dbReference>
<proteinExistence type="predicted"/>
<dbReference type="GO" id="GO:0005886">
    <property type="term" value="C:plasma membrane"/>
    <property type="evidence" value="ECO:0007669"/>
    <property type="project" value="TreeGrafter"/>
</dbReference>
<accession>A0A1H4E3F6</accession>
<keyword evidence="1" id="KW-0472">Membrane</keyword>
<evidence type="ECO:0000313" key="2">
    <source>
        <dbReference type="EMBL" id="SEA79594.1"/>
    </source>
</evidence>
<dbReference type="PANTHER" id="PTHR39594">
    <property type="entry name" value="PROTEIN YCHQ"/>
    <property type="match status" value="1"/>
</dbReference>
<dbReference type="AlphaFoldDB" id="A0A1H4E3F6"/>
<keyword evidence="1" id="KW-0812">Transmembrane</keyword>
<dbReference type="EMBL" id="FNRJ01000007">
    <property type="protein sequence ID" value="SEA79594.1"/>
    <property type="molecule type" value="Genomic_DNA"/>
</dbReference>
<protein>
    <submittedName>
        <fullName evidence="2">Uncharacterized membrane protein SirB2</fullName>
    </submittedName>
</protein>